<dbReference type="EMBL" id="GBRH01268990">
    <property type="protein sequence ID" value="JAD28905.1"/>
    <property type="molecule type" value="Transcribed_RNA"/>
</dbReference>
<reference evidence="1" key="1">
    <citation type="submission" date="2014-09" db="EMBL/GenBank/DDBJ databases">
        <authorList>
            <person name="Magalhaes I.L.F."/>
            <person name="Oliveira U."/>
            <person name="Santos F.R."/>
            <person name="Vidigal T.H.D.A."/>
            <person name="Brescovit A.D."/>
            <person name="Santos A.J."/>
        </authorList>
    </citation>
    <scope>NUCLEOTIDE SEQUENCE</scope>
    <source>
        <tissue evidence="1">Shoot tissue taken approximately 20 cm above the soil surface</tissue>
    </source>
</reference>
<dbReference type="AlphaFoldDB" id="A0A0A8YWM9"/>
<protein>
    <submittedName>
        <fullName evidence="1">Uncharacterized protein</fullName>
    </submittedName>
</protein>
<reference evidence="1" key="2">
    <citation type="journal article" date="2015" name="Data Brief">
        <title>Shoot transcriptome of the giant reed, Arundo donax.</title>
        <authorList>
            <person name="Barrero R.A."/>
            <person name="Guerrero F.D."/>
            <person name="Moolhuijzen P."/>
            <person name="Goolsby J.A."/>
            <person name="Tidwell J."/>
            <person name="Bellgard S.E."/>
            <person name="Bellgard M.I."/>
        </authorList>
    </citation>
    <scope>NUCLEOTIDE SEQUENCE</scope>
    <source>
        <tissue evidence="1">Shoot tissue taken approximately 20 cm above the soil surface</tissue>
    </source>
</reference>
<proteinExistence type="predicted"/>
<evidence type="ECO:0000313" key="1">
    <source>
        <dbReference type="EMBL" id="JAD28905.1"/>
    </source>
</evidence>
<sequence>MFILPPSCSKGDKLIRAHTLCTNVHGHITNTLEANT</sequence>
<name>A0A0A8YWM9_ARUDO</name>
<organism evidence="1">
    <name type="scientific">Arundo donax</name>
    <name type="common">Giant reed</name>
    <name type="synonym">Donax arundinaceus</name>
    <dbReference type="NCBI Taxonomy" id="35708"/>
    <lineage>
        <taxon>Eukaryota</taxon>
        <taxon>Viridiplantae</taxon>
        <taxon>Streptophyta</taxon>
        <taxon>Embryophyta</taxon>
        <taxon>Tracheophyta</taxon>
        <taxon>Spermatophyta</taxon>
        <taxon>Magnoliopsida</taxon>
        <taxon>Liliopsida</taxon>
        <taxon>Poales</taxon>
        <taxon>Poaceae</taxon>
        <taxon>PACMAD clade</taxon>
        <taxon>Arundinoideae</taxon>
        <taxon>Arundineae</taxon>
        <taxon>Arundo</taxon>
    </lineage>
</organism>
<accession>A0A0A8YWM9</accession>